<reference evidence="2 3" key="1">
    <citation type="submission" date="2023-01" db="EMBL/GenBank/DDBJ databases">
        <title>Analysis of 21 Apiospora genomes using comparative genomics revels a genus with tremendous synthesis potential of carbohydrate active enzymes and secondary metabolites.</title>
        <authorList>
            <person name="Sorensen T."/>
        </authorList>
    </citation>
    <scope>NUCLEOTIDE SEQUENCE [LARGE SCALE GENOMIC DNA]</scope>
    <source>
        <strain evidence="2 3">CBS 135458</strain>
    </source>
</reference>
<protein>
    <submittedName>
        <fullName evidence="2">Uncharacterized protein</fullName>
    </submittedName>
</protein>
<dbReference type="Proteomes" id="UP001480595">
    <property type="component" value="Unassembled WGS sequence"/>
</dbReference>
<gene>
    <name evidence="2" type="ORF">PG994_008308</name>
</gene>
<proteinExistence type="predicted"/>
<evidence type="ECO:0000256" key="1">
    <source>
        <dbReference type="SAM" id="MobiDB-lite"/>
    </source>
</evidence>
<comment type="caution">
    <text evidence="2">The sequence shown here is derived from an EMBL/GenBank/DDBJ whole genome shotgun (WGS) entry which is preliminary data.</text>
</comment>
<feature type="region of interest" description="Disordered" evidence="1">
    <location>
        <begin position="1"/>
        <end position="60"/>
    </location>
</feature>
<accession>A0ABR1UTB8</accession>
<evidence type="ECO:0000313" key="2">
    <source>
        <dbReference type="EMBL" id="KAK8061942.1"/>
    </source>
</evidence>
<sequence length="60" mass="6525">MHMSVNKMDVGDISQTAVGISPPVTYRASEAGYQTSPRGNGWVSRSESQRQARPLPHRAA</sequence>
<dbReference type="EMBL" id="JAQQWL010000008">
    <property type="protein sequence ID" value="KAK8061942.1"/>
    <property type="molecule type" value="Genomic_DNA"/>
</dbReference>
<name>A0ABR1UTB8_9PEZI</name>
<dbReference type="GeneID" id="92092780"/>
<dbReference type="RefSeq" id="XP_066715204.1">
    <property type="nucleotide sequence ID" value="XM_066859717.1"/>
</dbReference>
<keyword evidence="3" id="KW-1185">Reference proteome</keyword>
<feature type="compositionally biased region" description="Polar residues" evidence="1">
    <location>
        <begin position="32"/>
        <end position="51"/>
    </location>
</feature>
<evidence type="ECO:0000313" key="3">
    <source>
        <dbReference type="Proteomes" id="UP001480595"/>
    </source>
</evidence>
<organism evidence="2 3">
    <name type="scientific">Apiospora phragmitis</name>
    <dbReference type="NCBI Taxonomy" id="2905665"/>
    <lineage>
        <taxon>Eukaryota</taxon>
        <taxon>Fungi</taxon>
        <taxon>Dikarya</taxon>
        <taxon>Ascomycota</taxon>
        <taxon>Pezizomycotina</taxon>
        <taxon>Sordariomycetes</taxon>
        <taxon>Xylariomycetidae</taxon>
        <taxon>Amphisphaeriales</taxon>
        <taxon>Apiosporaceae</taxon>
        <taxon>Apiospora</taxon>
    </lineage>
</organism>